<name>A0ABW2UVB4_9BACI</name>
<dbReference type="EMBL" id="JBHTGR010000002">
    <property type="protein sequence ID" value="MFC7745993.1"/>
    <property type="molecule type" value="Genomic_DNA"/>
</dbReference>
<proteinExistence type="predicted"/>
<dbReference type="Proteomes" id="UP001596620">
    <property type="component" value="Unassembled WGS sequence"/>
</dbReference>
<dbReference type="RefSeq" id="WP_382357468.1">
    <property type="nucleotide sequence ID" value="NZ_JBHTGR010000002.1"/>
</dbReference>
<accession>A0ABW2UVB4</accession>
<reference evidence="2" key="1">
    <citation type="journal article" date="2019" name="Int. J. Syst. Evol. Microbiol.">
        <title>The Global Catalogue of Microorganisms (GCM) 10K type strain sequencing project: providing services to taxonomists for standard genome sequencing and annotation.</title>
        <authorList>
            <consortium name="The Broad Institute Genomics Platform"/>
            <consortium name="The Broad Institute Genome Sequencing Center for Infectious Disease"/>
            <person name="Wu L."/>
            <person name="Ma J."/>
        </authorList>
    </citation>
    <scope>NUCLEOTIDE SEQUENCE [LARGE SCALE GENOMIC DNA]</scope>
    <source>
        <strain evidence="2">JCM 30234</strain>
    </source>
</reference>
<organism evidence="1 2">
    <name type="scientific">Lentibacillus kimchii</name>
    <dbReference type="NCBI Taxonomy" id="1542911"/>
    <lineage>
        <taxon>Bacteria</taxon>
        <taxon>Bacillati</taxon>
        <taxon>Bacillota</taxon>
        <taxon>Bacilli</taxon>
        <taxon>Bacillales</taxon>
        <taxon>Bacillaceae</taxon>
        <taxon>Lentibacillus</taxon>
    </lineage>
</organism>
<protein>
    <submittedName>
        <fullName evidence="1">YtxH domain-containing protein</fullName>
    </submittedName>
</protein>
<keyword evidence="2" id="KW-1185">Reference proteome</keyword>
<comment type="caution">
    <text evidence="1">The sequence shown here is derived from an EMBL/GenBank/DDBJ whole genome shotgun (WGS) entry which is preliminary data.</text>
</comment>
<gene>
    <name evidence="1" type="ORF">ACFQU8_01880</name>
</gene>
<sequence>MGKQKLCAGLIIGAIAGGLLSLLSRESRDYAKLKMGDVKNGSSFYVKRPSEAVRTAKSAFERFNAALSRNTDGAINALEQVEDTLNQFTSSEDEEETINHQ</sequence>
<evidence type="ECO:0000313" key="2">
    <source>
        <dbReference type="Proteomes" id="UP001596620"/>
    </source>
</evidence>
<evidence type="ECO:0000313" key="1">
    <source>
        <dbReference type="EMBL" id="MFC7745993.1"/>
    </source>
</evidence>